<proteinExistence type="predicted"/>
<evidence type="ECO:0000313" key="1">
    <source>
        <dbReference type="EMBL" id="JAE21243.1"/>
    </source>
</evidence>
<sequence length="11" mass="1200">MLGPKPNPSME</sequence>
<protein>
    <submittedName>
        <fullName evidence="1">Uncharacterized protein</fullName>
    </submittedName>
</protein>
<reference evidence="1" key="1">
    <citation type="submission" date="2014-09" db="EMBL/GenBank/DDBJ databases">
        <authorList>
            <person name="Magalhaes I.L.F."/>
            <person name="Oliveira U."/>
            <person name="Santos F.R."/>
            <person name="Vidigal T.H.D.A."/>
            <person name="Brescovit A.D."/>
            <person name="Santos A.J."/>
        </authorList>
    </citation>
    <scope>NUCLEOTIDE SEQUENCE</scope>
    <source>
        <tissue evidence="1">Shoot tissue taken approximately 20 cm above the soil surface</tissue>
    </source>
</reference>
<name>A0A0A9JRT0_ARUDO</name>
<reference evidence="1" key="2">
    <citation type="journal article" date="2015" name="Data Brief">
        <title>Shoot transcriptome of the giant reed, Arundo donax.</title>
        <authorList>
            <person name="Barrero R.A."/>
            <person name="Guerrero F.D."/>
            <person name="Moolhuijzen P."/>
            <person name="Goolsby J.A."/>
            <person name="Tidwell J."/>
            <person name="Bellgard S.E."/>
            <person name="Bellgard M.I."/>
        </authorList>
    </citation>
    <scope>NUCLEOTIDE SEQUENCE</scope>
    <source>
        <tissue evidence="1">Shoot tissue taken approximately 20 cm above the soil surface</tissue>
    </source>
</reference>
<organism evidence="1">
    <name type="scientific">Arundo donax</name>
    <name type="common">Giant reed</name>
    <name type="synonym">Donax arundinaceus</name>
    <dbReference type="NCBI Taxonomy" id="35708"/>
    <lineage>
        <taxon>Eukaryota</taxon>
        <taxon>Viridiplantae</taxon>
        <taxon>Streptophyta</taxon>
        <taxon>Embryophyta</taxon>
        <taxon>Tracheophyta</taxon>
        <taxon>Spermatophyta</taxon>
        <taxon>Magnoliopsida</taxon>
        <taxon>Liliopsida</taxon>
        <taxon>Poales</taxon>
        <taxon>Poaceae</taxon>
        <taxon>PACMAD clade</taxon>
        <taxon>Arundinoideae</taxon>
        <taxon>Arundineae</taxon>
        <taxon>Arundo</taxon>
    </lineage>
</organism>
<accession>A0A0A9JRT0</accession>
<dbReference type="EMBL" id="GBRH01176653">
    <property type="protein sequence ID" value="JAE21243.1"/>
    <property type="molecule type" value="Transcribed_RNA"/>
</dbReference>